<evidence type="ECO:0000313" key="2">
    <source>
        <dbReference type="Proteomes" id="UP000789366"/>
    </source>
</evidence>
<gene>
    <name evidence="1" type="ORF">SPELUC_LOCUS1747</name>
</gene>
<dbReference type="EMBL" id="CAJVPW010000998">
    <property type="protein sequence ID" value="CAG8472187.1"/>
    <property type="molecule type" value="Genomic_DNA"/>
</dbReference>
<organism evidence="1 2">
    <name type="scientific">Cetraspora pellucida</name>
    <dbReference type="NCBI Taxonomy" id="1433469"/>
    <lineage>
        <taxon>Eukaryota</taxon>
        <taxon>Fungi</taxon>
        <taxon>Fungi incertae sedis</taxon>
        <taxon>Mucoromycota</taxon>
        <taxon>Glomeromycotina</taxon>
        <taxon>Glomeromycetes</taxon>
        <taxon>Diversisporales</taxon>
        <taxon>Gigasporaceae</taxon>
        <taxon>Cetraspora</taxon>
    </lineage>
</organism>
<sequence length="216" mass="25041">MFISYSFEDSSIVVSLKNKQNSLNRTYSVEIDCSNKQSKRKKVCEYLDELSNNSQIFKENYFNVKMRFPTGFSEETKKQVALWGDIIQNKHRNDDDEIFCNDPLLIIEYNQPGLASRTITPPGLAVRNITENDVSAVIRGTPNYTPTAFPRADLAQSNSVFAFNDMQTMEHAIARLYENYHNNVTGRRDPIVGRVYWVEFRRANTFDVCERLHVFD</sequence>
<proteinExistence type="predicted"/>
<evidence type="ECO:0000313" key="1">
    <source>
        <dbReference type="EMBL" id="CAG8472187.1"/>
    </source>
</evidence>
<name>A0ACA9KGN8_9GLOM</name>
<comment type="caution">
    <text evidence="1">The sequence shown here is derived from an EMBL/GenBank/DDBJ whole genome shotgun (WGS) entry which is preliminary data.</text>
</comment>
<dbReference type="Proteomes" id="UP000789366">
    <property type="component" value="Unassembled WGS sequence"/>
</dbReference>
<keyword evidence="2" id="KW-1185">Reference proteome</keyword>
<accession>A0ACA9KGN8</accession>
<protein>
    <submittedName>
        <fullName evidence="1">2337_t:CDS:1</fullName>
    </submittedName>
</protein>
<reference evidence="1" key="1">
    <citation type="submission" date="2021-06" db="EMBL/GenBank/DDBJ databases">
        <authorList>
            <person name="Kallberg Y."/>
            <person name="Tangrot J."/>
            <person name="Rosling A."/>
        </authorList>
    </citation>
    <scope>NUCLEOTIDE SEQUENCE</scope>
    <source>
        <strain evidence="1">28 12/20/2015</strain>
    </source>
</reference>